<protein>
    <recommendedName>
        <fullName evidence="9">AP-1 complex subunit sigma-1</fullName>
    </recommendedName>
    <alternativeName>
        <fullName evidence="10">Sigma1-adaptin</fullName>
    </alternativeName>
</protein>
<evidence type="ECO:0000259" key="12">
    <source>
        <dbReference type="Pfam" id="PF01217"/>
    </source>
</evidence>
<dbReference type="Pfam" id="PF01217">
    <property type="entry name" value="Clat_adaptor_s"/>
    <property type="match status" value="1"/>
</dbReference>
<sequence>MTSLGLVFDPSDLDHGHISNVILRTVQASLTPRIQSGRGDAMLVPKFSQRYYRNSIPWLRFTLEVRGSYPGKVPPSVMAIIFPKGAKAREHLLEKTNLVRNVLDWAAPKIYGTSLESDPKSYTAVIMEDVEYVGAQLDKVWSLMSNDQKKAVLDKLADILCVPLHIRPDAGMQQQAPSSRGPAAASSSAVTLPSGESSKSPLSSSNYAHLRKGYAVLYKGLFRPNGEPDILAFRQRFKEYETYELSPQETARIKSLNALLQEHMSEFSGGNFLPPHITGRNKESFKGQKERDKFTERKLVLEAILSESLFRLAHKQMFMSSFFVLFEADGTTVKSVVLTQWEKAYYSPLWAACQLPNWLEPLDPELVELPMPEEEMTQWREYLVYNLMMKKERLARSWLWFVAYTYGELERHFEMILTTTWVFSAKTEPWLRRVLEEARKKHTMAYKKGVDPGPFVPLAGKIQTMDVNFAEMMGKWMPYARAFVVEEGLLKLPISSSSSTQQLGKVRLTKWYATLPSKTKNTIIRDITTLVLSRRPKMCNVLEYKGRKVVYKRYASLFFIAEIDAADNELTALEILHRYVEVLDRVFGNVCELDLIFNFEMAYFVLDELLLGGEMQETSKSGLVLTVQRVKMVEAEDSIKEDLVASGMA</sequence>
<evidence type="ECO:0000313" key="14">
    <source>
        <dbReference type="Proteomes" id="UP001213000"/>
    </source>
</evidence>
<dbReference type="Proteomes" id="UP001213000">
    <property type="component" value="Unassembled WGS sequence"/>
</dbReference>
<organism evidence="13 14">
    <name type="scientific">Leucocoprinus birnbaumii</name>
    <dbReference type="NCBI Taxonomy" id="56174"/>
    <lineage>
        <taxon>Eukaryota</taxon>
        <taxon>Fungi</taxon>
        <taxon>Dikarya</taxon>
        <taxon>Basidiomycota</taxon>
        <taxon>Agaricomycotina</taxon>
        <taxon>Agaricomycetes</taxon>
        <taxon>Agaricomycetidae</taxon>
        <taxon>Agaricales</taxon>
        <taxon>Agaricineae</taxon>
        <taxon>Agaricaceae</taxon>
        <taxon>Leucocoprinus</taxon>
    </lineage>
</organism>
<dbReference type="EMBL" id="JANIEX010000297">
    <property type="protein sequence ID" value="KAJ3569282.1"/>
    <property type="molecule type" value="Genomic_DNA"/>
</dbReference>
<evidence type="ECO:0000256" key="9">
    <source>
        <dbReference type="ARBA" id="ARBA00074180"/>
    </source>
</evidence>
<dbReference type="GO" id="GO:0015031">
    <property type="term" value="P:protein transport"/>
    <property type="evidence" value="ECO:0007669"/>
    <property type="project" value="UniProtKB-KW"/>
</dbReference>
<feature type="compositionally biased region" description="Low complexity" evidence="11">
    <location>
        <begin position="176"/>
        <end position="204"/>
    </location>
</feature>
<reference evidence="13" key="1">
    <citation type="submission" date="2022-07" db="EMBL/GenBank/DDBJ databases">
        <title>Genome Sequence of Leucocoprinus birnbaumii.</title>
        <authorList>
            <person name="Buettner E."/>
        </authorList>
    </citation>
    <scope>NUCLEOTIDE SEQUENCE</scope>
    <source>
        <strain evidence="13">VT141</strain>
    </source>
</reference>
<dbReference type="GO" id="GO:0016482">
    <property type="term" value="P:cytosolic transport"/>
    <property type="evidence" value="ECO:0007669"/>
    <property type="project" value="UniProtKB-ARBA"/>
</dbReference>
<gene>
    <name evidence="13" type="ORF">NP233_g5151</name>
</gene>
<evidence type="ECO:0000256" key="3">
    <source>
        <dbReference type="ARBA" id="ARBA00006972"/>
    </source>
</evidence>
<keyword evidence="5" id="KW-0653">Protein transport</keyword>
<evidence type="ECO:0000313" key="13">
    <source>
        <dbReference type="EMBL" id="KAJ3569282.1"/>
    </source>
</evidence>
<dbReference type="GO" id="GO:0030121">
    <property type="term" value="C:AP-1 adaptor complex"/>
    <property type="evidence" value="ECO:0007669"/>
    <property type="project" value="InterPro"/>
</dbReference>
<evidence type="ECO:0000256" key="8">
    <source>
        <dbReference type="ARBA" id="ARBA00023329"/>
    </source>
</evidence>
<comment type="caution">
    <text evidence="13">The sequence shown here is derived from an EMBL/GenBank/DDBJ whole genome shotgun (WGS) entry which is preliminary data.</text>
</comment>
<keyword evidence="4" id="KW-0813">Transport</keyword>
<dbReference type="InterPro" id="IPR044733">
    <property type="entry name" value="AP1_sigma"/>
</dbReference>
<comment type="subcellular location">
    <subcellularLocation>
        <location evidence="2">Cytoplasmic vesicle</location>
        <location evidence="2">Clathrin-coated vesicle membrane</location>
    </subcellularLocation>
    <subcellularLocation>
        <location evidence="1">Golgi apparatus</location>
    </subcellularLocation>
</comment>
<keyword evidence="14" id="KW-1185">Reference proteome</keyword>
<keyword evidence="8" id="KW-0968">Cytoplasmic vesicle</keyword>
<evidence type="ECO:0000256" key="4">
    <source>
        <dbReference type="ARBA" id="ARBA00022448"/>
    </source>
</evidence>
<dbReference type="PANTHER" id="PTHR11753">
    <property type="entry name" value="ADAPTOR COMPLEXES SMALL SUBUNIT FAMILY"/>
    <property type="match status" value="1"/>
</dbReference>
<dbReference type="SUPFAM" id="SSF64356">
    <property type="entry name" value="SNARE-like"/>
    <property type="match status" value="1"/>
</dbReference>
<dbReference type="GO" id="GO:0035615">
    <property type="term" value="F:clathrin adaptor activity"/>
    <property type="evidence" value="ECO:0007669"/>
    <property type="project" value="InterPro"/>
</dbReference>
<dbReference type="InterPro" id="IPR016635">
    <property type="entry name" value="AP_complex_ssu"/>
</dbReference>
<dbReference type="GO" id="GO:0005829">
    <property type="term" value="C:cytosol"/>
    <property type="evidence" value="ECO:0007669"/>
    <property type="project" value="GOC"/>
</dbReference>
<evidence type="ECO:0000256" key="6">
    <source>
        <dbReference type="ARBA" id="ARBA00023034"/>
    </source>
</evidence>
<evidence type="ECO:0000256" key="5">
    <source>
        <dbReference type="ARBA" id="ARBA00022927"/>
    </source>
</evidence>
<dbReference type="Gene3D" id="3.30.450.60">
    <property type="match status" value="1"/>
</dbReference>
<keyword evidence="6" id="KW-0333">Golgi apparatus</keyword>
<evidence type="ECO:0000256" key="11">
    <source>
        <dbReference type="SAM" id="MobiDB-lite"/>
    </source>
</evidence>
<evidence type="ECO:0000256" key="10">
    <source>
        <dbReference type="ARBA" id="ARBA00081706"/>
    </source>
</evidence>
<feature type="domain" description="AP complex mu/sigma subunit" evidence="12">
    <location>
        <begin position="502"/>
        <end position="630"/>
    </location>
</feature>
<keyword evidence="7" id="KW-0472">Membrane</keyword>
<feature type="region of interest" description="Disordered" evidence="11">
    <location>
        <begin position="171"/>
        <end position="204"/>
    </location>
</feature>
<proteinExistence type="inferred from homology"/>
<dbReference type="CDD" id="cd14831">
    <property type="entry name" value="AP1_sigma"/>
    <property type="match status" value="1"/>
</dbReference>
<evidence type="ECO:0000256" key="1">
    <source>
        <dbReference type="ARBA" id="ARBA00004555"/>
    </source>
</evidence>
<dbReference type="InterPro" id="IPR011012">
    <property type="entry name" value="Longin-like_dom_sf"/>
</dbReference>
<dbReference type="FunFam" id="3.30.450.60:FF:000007">
    <property type="entry name" value="AP complex subunit sigma"/>
    <property type="match status" value="1"/>
</dbReference>
<accession>A0AAD5VUT0</accession>
<name>A0AAD5VUT0_9AGAR</name>
<comment type="similarity">
    <text evidence="3">Belongs to the adaptor complexes small subunit family.</text>
</comment>
<evidence type="ECO:0000256" key="7">
    <source>
        <dbReference type="ARBA" id="ARBA00023136"/>
    </source>
</evidence>
<dbReference type="InterPro" id="IPR022775">
    <property type="entry name" value="AP_mu_sigma_su"/>
</dbReference>
<evidence type="ECO:0000256" key="2">
    <source>
        <dbReference type="ARBA" id="ARBA00004640"/>
    </source>
</evidence>
<dbReference type="AlphaFoldDB" id="A0AAD5VUT0"/>